<organism evidence="4">
    <name type="scientific">Pseudomonas fluorescens</name>
    <dbReference type="NCBI Taxonomy" id="294"/>
    <lineage>
        <taxon>Bacteria</taxon>
        <taxon>Pseudomonadati</taxon>
        <taxon>Pseudomonadota</taxon>
        <taxon>Gammaproteobacteria</taxon>
        <taxon>Pseudomonadales</taxon>
        <taxon>Pseudomonadaceae</taxon>
        <taxon>Pseudomonas</taxon>
    </lineage>
</organism>
<evidence type="ECO:0000256" key="1">
    <source>
        <dbReference type="ARBA" id="ARBA00023015"/>
    </source>
</evidence>
<accession>A0A5E6MLT8</accession>
<dbReference type="InterPro" id="IPR029062">
    <property type="entry name" value="Class_I_gatase-like"/>
</dbReference>
<dbReference type="Gene3D" id="3.40.50.880">
    <property type="match status" value="1"/>
</dbReference>
<sequence>MGDPIEIGILEYAGSAKSVIFGLVDMFAIANNECRALKDTSRRLFNVKVLELSSAASLAGIDAYRKHNLSVLIIPPTLTTLPDDDQVRDLSKLILDVHHTGTIVVSVCGGAYLLAASGIASGREMTTHWAHRDVLQRKYPDITVNTEQLLIDGGDIITAGGLMAWTDIGLLLVDRYLGTDVMISTSRFMILNTAARSQVVYSGFHPALTHGDAAVLKVQLWIHRHGGQGVNLPDMADQAGLNLRTFIRRFSSATGFNPGEYCQRFRISASRNFLMVPGCTIEHAAWQCGYGDVNAYRKVFKRYLGVTPSEYKSQFLMANTTDTLPT</sequence>
<dbReference type="EMBL" id="LR700641">
    <property type="protein sequence ID" value="VVM13219.1"/>
    <property type="molecule type" value="Genomic_DNA"/>
</dbReference>
<dbReference type="GO" id="GO:0043565">
    <property type="term" value="F:sequence-specific DNA binding"/>
    <property type="evidence" value="ECO:0007669"/>
    <property type="project" value="InterPro"/>
</dbReference>
<gene>
    <name evidence="4" type="primary">rhaS_4</name>
    <name evidence="4" type="ORF">PS683_01513</name>
</gene>
<dbReference type="GO" id="GO:0003700">
    <property type="term" value="F:DNA-binding transcription factor activity"/>
    <property type="evidence" value="ECO:0007669"/>
    <property type="project" value="InterPro"/>
</dbReference>
<name>A0A5E6MLT8_PSEFL</name>
<evidence type="ECO:0000313" key="4">
    <source>
        <dbReference type="EMBL" id="VVM13219.1"/>
    </source>
</evidence>
<dbReference type="SMART" id="SM00342">
    <property type="entry name" value="HTH_ARAC"/>
    <property type="match status" value="1"/>
</dbReference>
<dbReference type="Pfam" id="PF12833">
    <property type="entry name" value="HTH_18"/>
    <property type="match status" value="1"/>
</dbReference>
<dbReference type="SUPFAM" id="SSF46689">
    <property type="entry name" value="Homeodomain-like"/>
    <property type="match status" value="2"/>
</dbReference>
<evidence type="ECO:0000259" key="3">
    <source>
        <dbReference type="PROSITE" id="PS01124"/>
    </source>
</evidence>
<reference evidence="4" key="1">
    <citation type="submission" date="2019-09" db="EMBL/GenBank/DDBJ databases">
        <authorList>
            <person name="Chandra G."/>
            <person name="Truman W A."/>
        </authorList>
    </citation>
    <scope>NUCLEOTIDE SEQUENCE</scope>
    <source>
        <strain evidence="4">PS683</strain>
    </source>
</reference>
<keyword evidence="1" id="KW-0805">Transcription regulation</keyword>
<dbReference type="PANTHER" id="PTHR43130:SF3">
    <property type="entry name" value="HTH-TYPE TRANSCRIPTIONAL REGULATOR RV1931C"/>
    <property type="match status" value="1"/>
</dbReference>
<dbReference type="PANTHER" id="PTHR43130">
    <property type="entry name" value="ARAC-FAMILY TRANSCRIPTIONAL REGULATOR"/>
    <property type="match status" value="1"/>
</dbReference>
<dbReference type="AlphaFoldDB" id="A0A5E6MLT8"/>
<evidence type="ECO:0000256" key="2">
    <source>
        <dbReference type="ARBA" id="ARBA00023163"/>
    </source>
</evidence>
<dbReference type="PROSITE" id="PS01124">
    <property type="entry name" value="HTH_ARAC_FAMILY_2"/>
    <property type="match status" value="1"/>
</dbReference>
<proteinExistence type="predicted"/>
<dbReference type="SUPFAM" id="SSF52317">
    <property type="entry name" value="Class I glutamine amidotransferase-like"/>
    <property type="match status" value="1"/>
</dbReference>
<dbReference type="InterPro" id="IPR052158">
    <property type="entry name" value="INH-QAR"/>
</dbReference>
<protein>
    <submittedName>
        <fullName evidence="4">HTH-type transcriptional activator RhaS</fullName>
    </submittedName>
</protein>
<feature type="domain" description="HTH araC/xylS-type" evidence="3">
    <location>
        <begin position="216"/>
        <end position="314"/>
    </location>
</feature>
<dbReference type="Gene3D" id="1.10.10.60">
    <property type="entry name" value="Homeodomain-like"/>
    <property type="match status" value="1"/>
</dbReference>
<dbReference type="Pfam" id="PF01965">
    <property type="entry name" value="DJ-1_PfpI"/>
    <property type="match status" value="1"/>
</dbReference>
<dbReference type="InterPro" id="IPR009057">
    <property type="entry name" value="Homeodomain-like_sf"/>
</dbReference>
<dbReference type="InterPro" id="IPR018060">
    <property type="entry name" value="HTH_AraC"/>
</dbReference>
<dbReference type="InterPro" id="IPR002818">
    <property type="entry name" value="DJ-1/PfpI"/>
</dbReference>
<keyword evidence="2" id="KW-0804">Transcription</keyword>